<evidence type="ECO:0000313" key="1">
    <source>
        <dbReference type="EMBL" id="MEQ2472076.1"/>
    </source>
</evidence>
<evidence type="ECO:0000313" key="2">
    <source>
        <dbReference type="Proteomes" id="UP001438008"/>
    </source>
</evidence>
<dbReference type="EMBL" id="JBBMFE010000004">
    <property type="protein sequence ID" value="MEQ2472076.1"/>
    <property type="molecule type" value="Genomic_DNA"/>
</dbReference>
<gene>
    <name evidence="1" type="ORF">WMO29_06175</name>
</gene>
<keyword evidence="2" id="KW-1185">Reference proteome</keyword>
<protein>
    <submittedName>
        <fullName evidence="1">Uncharacterized protein</fullName>
    </submittedName>
</protein>
<sequence>MEKAKFHPFHMIRGRKKSDQVLGWQYEMIYLDGDPHNPEQAIVHVRVLEKAIVIRANDGKEETFCSVMIPYPLIKDVKILEMETGREMAMGETGRMSDVYDKVLLTYQDGNELCTLKLQMSMAADMYQNSKLCKNMQEYIRRHL</sequence>
<comment type="caution">
    <text evidence="1">The sequence shown here is derived from an EMBL/GenBank/DDBJ whole genome shotgun (WGS) entry which is preliminary data.</text>
</comment>
<organism evidence="1 2">
    <name type="scientific">Laedolimicola intestinihominis</name>
    <dbReference type="NCBI Taxonomy" id="3133166"/>
    <lineage>
        <taxon>Bacteria</taxon>
        <taxon>Bacillati</taxon>
        <taxon>Bacillota</taxon>
        <taxon>Clostridia</taxon>
        <taxon>Lachnospirales</taxon>
        <taxon>Lachnospiraceae</taxon>
        <taxon>Laedolimicola</taxon>
    </lineage>
</organism>
<proteinExistence type="predicted"/>
<reference evidence="1 2" key="1">
    <citation type="submission" date="2024-03" db="EMBL/GenBank/DDBJ databases">
        <title>Human intestinal bacterial collection.</title>
        <authorList>
            <person name="Pauvert C."/>
            <person name="Hitch T.C.A."/>
            <person name="Clavel T."/>
        </authorList>
    </citation>
    <scope>NUCLEOTIDE SEQUENCE [LARGE SCALE GENOMIC DNA]</scope>
    <source>
        <strain evidence="1 2">CLA-AA-H132</strain>
    </source>
</reference>
<dbReference type="Proteomes" id="UP001438008">
    <property type="component" value="Unassembled WGS sequence"/>
</dbReference>
<dbReference type="RefSeq" id="WP_349164194.1">
    <property type="nucleotide sequence ID" value="NZ_JBBMFE010000004.1"/>
</dbReference>
<accession>A0ABV1FFR3</accession>
<name>A0ABV1FFR3_9FIRM</name>